<sequence length="252" mass="28767">MNSLSHALADLSIAPQPGLPQPFRFFDLPSELRFKILGFVLVTDQIVDLNPKNYGAARHRMNVFLTSHRLHEESYPVYYGGHTFRIFPTNHRFFGHKVRPLVARLPARYRAALVSLELRLGPGWSNPPRSWRVDDRLGLEEMEAVRTVKVFVECDPSHDIFNGFRIDRDFFTGFSGSLLGDVLQCLPSVVRVELDGWPSVKREGPLVKRLLEVTRNAGVRVPEVGGKGEDDGDQDFSICRARRRLNYPRELD</sequence>
<dbReference type="InterPro" id="IPR038883">
    <property type="entry name" value="AN11006-like"/>
</dbReference>
<protein>
    <submittedName>
        <fullName evidence="1">Uncharacterized protein</fullName>
    </submittedName>
</protein>
<name>A0A8H6CMA4_9LECA</name>
<evidence type="ECO:0000313" key="2">
    <source>
        <dbReference type="Proteomes" id="UP000593566"/>
    </source>
</evidence>
<dbReference type="Proteomes" id="UP000593566">
    <property type="component" value="Unassembled WGS sequence"/>
</dbReference>
<dbReference type="PANTHER" id="PTHR42085">
    <property type="entry name" value="F-BOX DOMAIN-CONTAINING PROTEIN"/>
    <property type="match status" value="1"/>
</dbReference>
<dbReference type="EMBL" id="JACCJB010000006">
    <property type="protein sequence ID" value="KAF6226124.1"/>
    <property type="molecule type" value="Genomic_DNA"/>
</dbReference>
<evidence type="ECO:0000313" key="1">
    <source>
        <dbReference type="EMBL" id="KAF6226124.1"/>
    </source>
</evidence>
<proteinExistence type="predicted"/>
<accession>A0A8H6CMA4</accession>
<organism evidence="1 2">
    <name type="scientific">Letharia lupina</name>
    <dbReference type="NCBI Taxonomy" id="560253"/>
    <lineage>
        <taxon>Eukaryota</taxon>
        <taxon>Fungi</taxon>
        <taxon>Dikarya</taxon>
        <taxon>Ascomycota</taxon>
        <taxon>Pezizomycotina</taxon>
        <taxon>Lecanoromycetes</taxon>
        <taxon>OSLEUM clade</taxon>
        <taxon>Lecanoromycetidae</taxon>
        <taxon>Lecanorales</taxon>
        <taxon>Lecanorineae</taxon>
        <taxon>Parmeliaceae</taxon>
        <taxon>Letharia</taxon>
    </lineage>
</organism>
<keyword evidence="2" id="KW-1185">Reference proteome</keyword>
<dbReference type="AlphaFoldDB" id="A0A8H6CMA4"/>
<gene>
    <name evidence="1" type="ORF">HO133_008990</name>
</gene>
<reference evidence="1 2" key="1">
    <citation type="journal article" date="2020" name="Genomics">
        <title>Complete, high-quality genomes from long-read metagenomic sequencing of two wolf lichen thalli reveals enigmatic genome architecture.</title>
        <authorList>
            <person name="McKenzie S.K."/>
            <person name="Walston R.F."/>
            <person name="Allen J.L."/>
        </authorList>
    </citation>
    <scope>NUCLEOTIDE SEQUENCE [LARGE SCALE GENOMIC DNA]</scope>
    <source>
        <strain evidence="1">WasteWater1</strain>
    </source>
</reference>
<dbReference type="GeneID" id="59337385"/>
<dbReference type="PANTHER" id="PTHR42085:SF2">
    <property type="entry name" value="F-BOX DOMAIN-CONTAINING PROTEIN"/>
    <property type="match status" value="1"/>
</dbReference>
<dbReference type="RefSeq" id="XP_037154677.1">
    <property type="nucleotide sequence ID" value="XM_037299851.1"/>
</dbReference>
<comment type="caution">
    <text evidence="1">The sequence shown here is derived from an EMBL/GenBank/DDBJ whole genome shotgun (WGS) entry which is preliminary data.</text>
</comment>